<name>R7MYT1_MEGEL</name>
<evidence type="ECO:0000313" key="2">
    <source>
        <dbReference type="EMBL" id="CDF04983.1"/>
    </source>
</evidence>
<organism evidence="2 3">
    <name type="scientific">Megasphaera elsdenii CAG:570</name>
    <dbReference type="NCBI Taxonomy" id="1263087"/>
    <lineage>
        <taxon>Bacteria</taxon>
        <taxon>Bacillati</taxon>
        <taxon>Bacillota</taxon>
        <taxon>Negativicutes</taxon>
        <taxon>Veillonellales</taxon>
        <taxon>Veillonellaceae</taxon>
        <taxon>Megasphaera</taxon>
    </lineage>
</organism>
<gene>
    <name evidence="2" type="ORF">BN715_00100</name>
</gene>
<feature type="region of interest" description="Disordered" evidence="1">
    <location>
        <begin position="130"/>
        <end position="149"/>
    </location>
</feature>
<protein>
    <submittedName>
        <fullName evidence="2">Phage portal protein</fullName>
    </submittedName>
</protein>
<sequence length="149" mass="16168">MNRFQSSYSAARGALLQAAAMFRTRRIWFARDFCQPVYEAWLTEAIALGRVQAPGFGTDPLITKAWTGANWYGPVMGMLDPVKEVTGAALRVKYGFSTAEREAAELTGTNYDDNVDQIAAERAVWTTKGMQYPKADNTDAGDGGGGDTG</sequence>
<reference evidence="2" key="1">
    <citation type="submission" date="2012-11" db="EMBL/GenBank/DDBJ databases">
        <title>Dependencies among metagenomic species, viruses, plasmids and units of genetic variation.</title>
        <authorList>
            <person name="Nielsen H.B."/>
            <person name="Almeida M."/>
            <person name="Juncker A.S."/>
            <person name="Rasmussen S."/>
            <person name="Li J."/>
            <person name="Sunagawa S."/>
            <person name="Plichta D."/>
            <person name="Gautier L."/>
            <person name="Le Chatelier E."/>
            <person name="Peletier E."/>
            <person name="Bonde I."/>
            <person name="Nielsen T."/>
            <person name="Manichanh C."/>
            <person name="Arumugam M."/>
            <person name="Batto J."/>
            <person name="Santos M.B.Q.D."/>
            <person name="Blom N."/>
            <person name="Borruel N."/>
            <person name="Burgdorf K.S."/>
            <person name="Boumezbeur F."/>
            <person name="Casellas F."/>
            <person name="Dore J."/>
            <person name="Guarner F."/>
            <person name="Hansen T."/>
            <person name="Hildebrand F."/>
            <person name="Kaas R.S."/>
            <person name="Kennedy S."/>
            <person name="Kristiansen K."/>
            <person name="Kultima J.R."/>
            <person name="Leonard P."/>
            <person name="Levenez F."/>
            <person name="Lund O."/>
            <person name="Moumen B."/>
            <person name="Le Paslier D."/>
            <person name="Pons N."/>
            <person name="Pedersen O."/>
            <person name="Prifti E."/>
            <person name="Qin J."/>
            <person name="Raes J."/>
            <person name="Tap J."/>
            <person name="Tims S."/>
            <person name="Ussery D.W."/>
            <person name="Yamada T."/>
            <person name="MetaHit consortium"/>
            <person name="Renault P."/>
            <person name="Sicheritz-Ponten T."/>
            <person name="Bork P."/>
            <person name="Wang J."/>
            <person name="Brunak S."/>
            <person name="Ehrlich S.D."/>
        </authorList>
    </citation>
    <scope>NUCLEOTIDE SEQUENCE [LARGE SCALE GENOMIC DNA]</scope>
</reference>
<proteinExistence type="predicted"/>
<dbReference type="AlphaFoldDB" id="R7MYT1"/>
<dbReference type="EMBL" id="CBKE010000179">
    <property type="protein sequence ID" value="CDF04983.1"/>
    <property type="molecule type" value="Genomic_DNA"/>
</dbReference>
<evidence type="ECO:0000313" key="3">
    <source>
        <dbReference type="Proteomes" id="UP000017908"/>
    </source>
</evidence>
<evidence type="ECO:0000256" key="1">
    <source>
        <dbReference type="SAM" id="MobiDB-lite"/>
    </source>
</evidence>
<comment type="caution">
    <text evidence="2">The sequence shown here is derived from an EMBL/GenBank/DDBJ whole genome shotgun (WGS) entry which is preliminary data.</text>
</comment>
<dbReference type="Proteomes" id="UP000017908">
    <property type="component" value="Unassembled WGS sequence"/>
</dbReference>
<accession>R7MYT1</accession>